<dbReference type="STRING" id="1314777.A0A164MSG2"/>
<protein>
    <recommendedName>
        <fullName evidence="4">Arrestin-like N-terminal domain-containing protein</fullName>
    </recommendedName>
</protein>
<evidence type="ECO:0000313" key="2">
    <source>
        <dbReference type="EMBL" id="KZS86988.1"/>
    </source>
</evidence>
<evidence type="ECO:0000256" key="1">
    <source>
        <dbReference type="SAM" id="MobiDB-lite"/>
    </source>
</evidence>
<feature type="region of interest" description="Disordered" evidence="1">
    <location>
        <begin position="1"/>
        <end position="33"/>
    </location>
</feature>
<feature type="region of interest" description="Disordered" evidence="1">
    <location>
        <begin position="75"/>
        <end position="154"/>
    </location>
</feature>
<dbReference type="EMBL" id="KV419460">
    <property type="protein sequence ID" value="KZS86988.1"/>
    <property type="molecule type" value="Genomic_DNA"/>
</dbReference>
<feature type="compositionally biased region" description="Polar residues" evidence="1">
    <location>
        <begin position="80"/>
        <end position="102"/>
    </location>
</feature>
<accession>A0A164MSG2</accession>
<sequence length="565" mass="62475">MSSTAPAVTSTTDRRSDLISPASLQSTPPANRPRLVLHNAANSSTESIAAEAQGASLSIFSQPSSRKADLLRFLDREPSIRSQRPPSYRTTASANQRSQNGNETRHVHPRPQPPLPPSYPDRACEAGPSRLPDPQAQRNSDYQTRENPRRESRGAIFRVVSLGRQTEHQISGEHETSSTSGVILRLKSFASSGTTTPVFLQGYDINGSVSVPAEMLEKNDFKQISLKITGTLRRTFREQATFLDESTLIWTPKDDHNALQNLPFSVPLPTNGRNKEYQSSPFPLPNSFSGDQLTVTYALSLVISRGVLRPAVTLRSSFNYVQMPMPHPPSPLMLRAYTERTPLSGPAVDGDGWFKSPVSEVSATLYSEPPRTLETTLYLALPRMYSRTSYIPIRLMLKCSDSHVLDLFSKPGIPRLCLVRRESIRLNRGIIKSDEKTSDIRLVGVAKTWLAPKPENDKDDVVMFCAEIPLNPNLIPNFAVGELSVKYYVVLLPWLALGLSTSAAPNVALIQQEVDIIATPLSPSPVSSAPPEAIVHDITLDRWAAMAKRKGNETFFDMRHLSFGR</sequence>
<proteinExistence type="predicted"/>
<feature type="compositionally biased region" description="Basic and acidic residues" evidence="1">
    <location>
        <begin position="143"/>
        <end position="153"/>
    </location>
</feature>
<dbReference type="Proteomes" id="UP000076722">
    <property type="component" value="Unassembled WGS sequence"/>
</dbReference>
<keyword evidence="3" id="KW-1185">Reference proteome</keyword>
<reference evidence="2 3" key="1">
    <citation type="journal article" date="2016" name="Mol. Biol. Evol.">
        <title>Comparative Genomics of Early-Diverging Mushroom-Forming Fungi Provides Insights into the Origins of Lignocellulose Decay Capabilities.</title>
        <authorList>
            <person name="Nagy L.G."/>
            <person name="Riley R."/>
            <person name="Tritt A."/>
            <person name="Adam C."/>
            <person name="Daum C."/>
            <person name="Floudas D."/>
            <person name="Sun H."/>
            <person name="Yadav J.S."/>
            <person name="Pangilinan J."/>
            <person name="Larsson K.H."/>
            <person name="Matsuura K."/>
            <person name="Barry K."/>
            <person name="Labutti K."/>
            <person name="Kuo R."/>
            <person name="Ohm R.A."/>
            <person name="Bhattacharya S.S."/>
            <person name="Shirouzu T."/>
            <person name="Yoshinaga Y."/>
            <person name="Martin F.M."/>
            <person name="Grigoriev I.V."/>
            <person name="Hibbett D.S."/>
        </authorList>
    </citation>
    <scope>NUCLEOTIDE SEQUENCE [LARGE SCALE GENOMIC DNA]</scope>
    <source>
        <strain evidence="2 3">HHB9708</strain>
    </source>
</reference>
<name>A0A164MSG2_9AGAM</name>
<feature type="compositionally biased region" description="Polar residues" evidence="1">
    <location>
        <begin position="1"/>
        <end position="11"/>
    </location>
</feature>
<dbReference type="AlphaFoldDB" id="A0A164MSG2"/>
<gene>
    <name evidence="2" type="ORF">SISNIDRAFT_491449</name>
</gene>
<evidence type="ECO:0000313" key="3">
    <source>
        <dbReference type="Proteomes" id="UP000076722"/>
    </source>
</evidence>
<organism evidence="2 3">
    <name type="scientific">Sistotremastrum niveocremeum HHB9708</name>
    <dbReference type="NCBI Taxonomy" id="1314777"/>
    <lineage>
        <taxon>Eukaryota</taxon>
        <taxon>Fungi</taxon>
        <taxon>Dikarya</taxon>
        <taxon>Basidiomycota</taxon>
        <taxon>Agaricomycotina</taxon>
        <taxon>Agaricomycetes</taxon>
        <taxon>Sistotremastrales</taxon>
        <taxon>Sistotremastraceae</taxon>
        <taxon>Sertulicium</taxon>
        <taxon>Sertulicium niveocremeum</taxon>
    </lineage>
</organism>
<feature type="compositionally biased region" description="Pro residues" evidence="1">
    <location>
        <begin position="110"/>
        <end position="119"/>
    </location>
</feature>
<evidence type="ECO:0008006" key="4">
    <source>
        <dbReference type="Google" id="ProtNLM"/>
    </source>
</evidence>